<proteinExistence type="predicted"/>
<dbReference type="KEGG" id="dpd:Deipe_4386"/>
<organism evidence="2 3">
    <name type="scientific">Deinococcus peraridilitoris (strain DSM 19664 / LMG 22246 / CIP 109416 / KR-200)</name>
    <dbReference type="NCBI Taxonomy" id="937777"/>
    <lineage>
        <taxon>Bacteria</taxon>
        <taxon>Thermotogati</taxon>
        <taxon>Deinococcota</taxon>
        <taxon>Deinococci</taxon>
        <taxon>Deinococcales</taxon>
        <taxon>Deinococcaceae</taxon>
        <taxon>Deinococcus</taxon>
    </lineage>
</organism>
<keyword evidence="2" id="KW-0614">Plasmid</keyword>
<keyword evidence="3" id="KW-1185">Reference proteome</keyword>
<dbReference type="PATRIC" id="fig|937777.3.peg.4419"/>
<dbReference type="InterPro" id="IPR021682">
    <property type="entry name" value="DUF2933"/>
</dbReference>
<accession>L0A787</accession>
<keyword evidence="1" id="KW-1133">Transmembrane helix</keyword>
<keyword evidence="1" id="KW-0812">Transmembrane</keyword>
<dbReference type="RefSeq" id="WP_015231623.1">
    <property type="nucleotide sequence ID" value="NC_019789.1"/>
</dbReference>
<evidence type="ECO:0000313" key="2">
    <source>
        <dbReference type="EMBL" id="AFZ69723.1"/>
    </source>
</evidence>
<gene>
    <name evidence="2" type="ordered locus">Deipe_4386</name>
</gene>
<geneLocation type="plasmid" evidence="2 3">
    <name>pDEIPE01</name>
</geneLocation>
<keyword evidence="1" id="KW-0472">Membrane</keyword>
<evidence type="ECO:0008006" key="4">
    <source>
        <dbReference type="Google" id="ProtNLM"/>
    </source>
</evidence>
<sequence length="136" mass="14410">MNIFKKCLNWKVMVGLAVVAAGLFVLVSPAVAVAALPFLVAAICPLSMLLMMKGMGKMQQNAQANAAAAGSAGTTQNSCCAPGKTLSREEQIAQLHVQLQDMQSQQERLTAQLRELNSPRQETALATPVAMAIGRE</sequence>
<protein>
    <recommendedName>
        <fullName evidence="4">DUF2933 domain-containing protein</fullName>
    </recommendedName>
</protein>
<feature type="transmembrane region" description="Helical" evidence="1">
    <location>
        <begin position="7"/>
        <end position="27"/>
    </location>
</feature>
<dbReference type="Proteomes" id="UP000010467">
    <property type="component" value="Plasmid pDEIPE01"/>
</dbReference>
<dbReference type="EMBL" id="CP003383">
    <property type="protein sequence ID" value="AFZ69723.1"/>
    <property type="molecule type" value="Genomic_DNA"/>
</dbReference>
<reference evidence="3" key="1">
    <citation type="submission" date="2012-03" db="EMBL/GenBank/DDBJ databases">
        <title>Complete sequence of plasmid 1 of Deinococcus peraridilitoris DSM 19664.</title>
        <authorList>
            <person name="Lucas S."/>
            <person name="Copeland A."/>
            <person name="Lapidus A."/>
            <person name="Glavina del Rio T."/>
            <person name="Dalin E."/>
            <person name="Tice H."/>
            <person name="Bruce D."/>
            <person name="Goodwin L."/>
            <person name="Pitluck S."/>
            <person name="Peters L."/>
            <person name="Mikhailova N."/>
            <person name="Lu M."/>
            <person name="Kyrpides N."/>
            <person name="Mavromatis K."/>
            <person name="Ivanova N."/>
            <person name="Brettin T."/>
            <person name="Detter J.C."/>
            <person name="Han C."/>
            <person name="Larimer F."/>
            <person name="Land M."/>
            <person name="Hauser L."/>
            <person name="Markowitz V."/>
            <person name="Cheng J.-F."/>
            <person name="Hugenholtz P."/>
            <person name="Woyke T."/>
            <person name="Wu D."/>
            <person name="Pukall R."/>
            <person name="Steenblock K."/>
            <person name="Brambilla E."/>
            <person name="Klenk H.-P."/>
            <person name="Eisen J.A."/>
        </authorList>
    </citation>
    <scope>NUCLEOTIDE SEQUENCE [LARGE SCALE GENOMIC DNA]</scope>
    <source>
        <strain evidence="3">DSM 19664 / LMG 22246 / CIP 109416 / KR-200</strain>
        <plasmid evidence="3">Plasmid pDEIPE01</plasmid>
    </source>
</reference>
<feature type="transmembrane region" description="Helical" evidence="1">
    <location>
        <begin position="33"/>
        <end position="52"/>
    </location>
</feature>
<evidence type="ECO:0000256" key="1">
    <source>
        <dbReference type="SAM" id="Phobius"/>
    </source>
</evidence>
<dbReference type="Pfam" id="PF11666">
    <property type="entry name" value="DUF2933"/>
    <property type="match status" value="1"/>
</dbReference>
<evidence type="ECO:0000313" key="3">
    <source>
        <dbReference type="Proteomes" id="UP000010467"/>
    </source>
</evidence>
<name>L0A787_DEIPD</name>
<dbReference type="HOGENOM" id="CLU_1872030_0_0_0"/>
<dbReference type="AlphaFoldDB" id="L0A787"/>